<evidence type="ECO:0000256" key="1">
    <source>
        <dbReference type="ARBA" id="ARBA00022676"/>
    </source>
</evidence>
<dbReference type="GO" id="GO:0016757">
    <property type="term" value="F:glycosyltransferase activity"/>
    <property type="evidence" value="ECO:0007669"/>
    <property type="project" value="UniProtKB-KW"/>
</dbReference>
<dbReference type="Pfam" id="PF00534">
    <property type="entry name" value="Glycos_transf_1"/>
    <property type="match status" value="1"/>
</dbReference>
<dbReference type="SUPFAM" id="SSF53756">
    <property type="entry name" value="UDP-Glycosyltransferase/glycogen phosphorylase"/>
    <property type="match status" value="1"/>
</dbReference>
<dbReference type="PANTHER" id="PTHR12526:SF629">
    <property type="entry name" value="TEICHURONIC ACID BIOSYNTHESIS GLYCOSYLTRANSFERASE TUAH-RELATED"/>
    <property type="match status" value="1"/>
</dbReference>
<sequence>MILELKNHPKLVLFLVGDGPRHQYIQELAIKHNLTEQIVMPGRLEHDEIPNAVAAMDFGIIPDSNDYGSPMKLFEFMAMGKGMIVPDYTPITEVVTDKYNSWLFQRKNKQHCVQLFFEIASDPELLKKVGENAIEYIETHRQWRHNAEQIIKLANNTSPIK</sequence>
<dbReference type="Gene3D" id="3.40.50.2000">
    <property type="entry name" value="Glycogen Phosphorylase B"/>
    <property type="match status" value="1"/>
</dbReference>
<dbReference type="EC" id="2.4.-.-" evidence="4"/>
<dbReference type="RefSeq" id="WP_242282806.1">
    <property type="nucleotide sequence ID" value="NZ_JAKKSL010000001.1"/>
</dbReference>
<dbReference type="InterPro" id="IPR001296">
    <property type="entry name" value="Glyco_trans_1"/>
</dbReference>
<keyword evidence="5" id="KW-1185">Reference proteome</keyword>
<evidence type="ECO:0000256" key="2">
    <source>
        <dbReference type="ARBA" id="ARBA00022679"/>
    </source>
</evidence>
<organism evidence="4 5">
    <name type="scientific">Colwellia maritima</name>
    <dbReference type="NCBI Taxonomy" id="2912588"/>
    <lineage>
        <taxon>Bacteria</taxon>
        <taxon>Pseudomonadati</taxon>
        <taxon>Pseudomonadota</taxon>
        <taxon>Gammaproteobacteria</taxon>
        <taxon>Alteromonadales</taxon>
        <taxon>Colwelliaceae</taxon>
        <taxon>Colwellia</taxon>
    </lineage>
</organism>
<keyword evidence="1 4" id="KW-0328">Glycosyltransferase</keyword>
<feature type="domain" description="Glycosyl transferase family 1" evidence="3">
    <location>
        <begin position="6"/>
        <end position="135"/>
    </location>
</feature>
<proteinExistence type="predicted"/>
<evidence type="ECO:0000259" key="3">
    <source>
        <dbReference type="Pfam" id="PF00534"/>
    </source>
</evidence>
<protein>
    <submittedName>
        <fullName evidence="4">Glycosyltransferase</fullName>
        <ecNumber evidence="4">2.4.-.-</ecNumber>
    </submittedName>
</protein>
<name>A0ABS9WWJ8_9GAMM</name>
<dbReference type="PANTHER" id="PTHR12526">
    <property type="entry name" value="GLYCOSYLTRANSFERASE"/>
    <property type="match status" value="1"/>
</dbReference>
<evidence type="ECO:0000313" key="4">
    <source>
        <dbReference type="EMBL" id="MCI2282231.1"/>
    </source>
</evidence>
<accession>A0ABS9WWJ8</accession>
<keyword evidence="2 4" id="KW-0808">Transferase</keyword>
<gene>
    <name evidence="4" type="ORF">L3081_00955</name>
</gene>
<evidence type="ECO:0000313" key="5">
    <source>
        <dbReference type="Proteomes" id="UP001139646"/>
    </source>
</evidence>
<comment type="caution">
    <text evidence="4">The sequence shown here is derived from an EMBL/GenBank/DDBJ whole genome shotgun (WGS) entry which is preliminary data.</text>
</comment>
<reference evidence="4" key="1">
    <citation type="submission" date="2022-01" db="EMBL/GenBank/DDBJ databases">
        <title>Colwellia maritima, isolated from seawater.</title>
        <authorList>
            <person name="Kristyanto S."/>
            <person name="Jung J."/>
            <person name="Jeon C.O."/>
        </authorList>
    </citation>
    <scope>NUCLEOTIDE SEQUENCE</scope>
    <source>
        <strain evidence="4">MSW7</strain>
    </source>
</reference>
<dbReference type="Proteomes" id="UP001139646">
    <property type="component" value="Unassembled WGS sequence"/>
</dbReference>
<dbReference type="EMBL" id="JAKKSL010000001">
    <property type="protein sequence ID" value="MCI2282231.1"/>
    <property type="molecule type" value="Genomic_DNA"/>
</dbReference>